<dbReference type="Pfam" id="PF13495">
    <property type="entry name" value="Phage_int_SAM_4"/>
    <property type="match status" value="1"/>
</dbReference>
<dbReference type="InterPro" id="IPR004107">
    <property type="entry name" value="Integrase_SAM-like_N"/>
</dbReference>
<feature type="domain" description="Core-binding (CB)" evidence="7">
    <location>
        <begin position="1"/>
        <end position="73"/>
    </location>
</feature>
<dbReference type="InterPro" id="IPR002104">
    <property type="entry name" value="Integrase_catalytic"/>
</dbReference>
<dbReference type="PANTHER" id="PTHR30349">
    <property type="entry name" value="PHAGE INTEGRASE-RELATED"/>
    <property type="match status" value="1"/>
</dbReference>
<evidence type="ECO:0000313" key="8">
    <source>
        <dbReference type="EMBL" id="RHX83926.1"/>
    </source>
</evidence>
<dbReference type="SUPFAM" id="SSF56349">
    <property type="entry name" value="DNA breaking-rejoining enzymes"/>
    <property type="match status" value="1"/>
</dbReference>
<dbReference type="Gene3D" id="1.10.150.130">
    <property type="match status" value="1"/>
</dbReference>
<dbReference type="Proteomes" id="UP000265798">
    <property type="component" value="Unassembled WGS sequence"/>
</dbReference>
<feature type="domain" description="Tyr recombinase" evidence="6">
    <location>
        <begin position="86"/>
        <end position="264"/>
    </location>
</feature>
<evidence type="ECO:0000256" key="3">
    <source>
        <dbReference type="ARBA" id="ARBA00023125"/>
    </source>
</evidence>
<keyword evidence="2" id="KW-0229">DNA integration</keyword>
<evidence type="ECO:0000256" key="5">
    <source>
        <dbReference type="PROSITE-ProRule" id="PRU01248"/>
    </source>
</evidence>
<dbReference type="PROSITE" id="PS51898">
    <property type="entry name" value="TYR_RECOMBINASE"/>
    <property type="match status" value="1"/>
</dbReference>
<dbReference type="InterPro" id="IPR044068">
    <property type="entry name" value="CB"/>
</dbReference>
<organism evidence="8">
    <name type="scientific">Leptospira stimsonii</name>
    <dbReference type="NCBI Taxonomy" id="2202203"/>
    <lineage>
        <taxon>Bacteria</taxon>
        <taxon>Pseudomonadati</taxon>
        <taxon>Spirochaetota</taxon>
        <taxon>Spirochaetia</taxon>
        <taxon>Leptospirales</taxon>
        <taxon>Leptospiraceae</taxon>
        <taxon>Leptospira</taxon>
    </lineage>
</organism>
<gene>
    <name evidence="8" type="ORF">DLM75_23575</name>
</gene>
<name>A0A396YRK0_9LEPT</name>
<comment type="caution">
    <text evidence="8">The sequence shown here is derived from an EMBL/GenBank/DDBJ whole genome shotgun (WGS) entry which is preliminary data.</text>
</comment>
<evidence type="ECO:0000259" key="7">
    <source>
        <dbReference type="PROSITE" id="PS51900"/>
    </source>
</evidence>
<evidence type="ECO:0000256" key="4">
    <source>
        <dbReference type="ARBA" id="ARBA00023172"/>
    </source>
</evidence>
<dbReference type="InterPro" id="IPR011010">
    <property type="entry name" value="DNA_brk_join_enz"/>
</dbReference>
<evidence type="ECO:0000259" key="6">
    <source>
        <dbReference type="PROSITE" id="PS51898"/>
    </source>
</evidence>
<dbReference type="PANTHER" id="PTHR30349:SF41">
    <property type="entry name" value="INTEGRASE_RECOMBINASE PROTEIN MJ0367-RELATED"/>
    <property type="match status" value="1"/>
</dbReference>
<dbReference type="EMBL" id="QHCT01000016">
    <property type="protein sequence ID" value="RHX83926.1"/>
    <property type="molecule type" value="Genomic_DNA"/>
</dbReference>
<comment type="similarity">
    <text evidence="1">Belongs to the 'phage' integrase family.</text>
</comment>
<dbReference type="InterPro" id="IPR010998">
    <property type="entry name" value="Integrase_recombinase_N"/>
</dbReference>
<dbReference type="GO" id="GO:0003677">
    <property type="term" value="F:DNA binding"/>
    <property type="evidence" value="ECO:0007669"/>
    <property type="project" value="UniProtKB-UniRule"/>
</dbReference>
<dbReference type="PROSITE" id="PS51900">
    <property type="entry name" value="CB"/>
    <property type="match status" value="1"/>
</dbReference>
<dbReference type="InterPro" id="IPR050090">
    <property type="entry name" value="Tyrosine_recombinase_XerCD"/>
</dbReference>
<protein>
    <submittedName>
        <fullName evidence="8">Recombinase XerD</fullName>
    </submittedName>
</protein>
<keyword evidence="3 5" id="KW-0238">DNA-binding</keyword>
<dbReference type="OrthoDB" id="341301at2"/>
<reference evidence="8" key="1">
    <citation type="journal article" date="2020" name="Int. J. Syst. Evol. Microbiol.">
        <title>Leptospira yasudae sp. nov. and Leptospira stimsonii sp. nov., two new species of the pathogenic group isolated from environmental sources.</title>
        <authorList>
            <person name="Casanovas-Massana A."/>
            <person name="Hamond C."/>
            <person name="Santos L.A."/>
            <person name="de Oliveira D."/>
            <person name="Hacker K.P."/>
            <person name="Balassiano I."/>
            <person name="Costa F."/>
            <person name="Medeiros M.A."/>
            <person name="Reis M.G."/>
            <person name="Ko A.I."/>
            <person name="Wunder E.A."/>
        </authorList>
    </citation>
    <scope>NUCLEOTIDE SEQUENCE</scope>
    <source>
        <strain evidence="8">Yale</strain>
    </source>
</reference>
<dbReference type="Pfam" id="PF00589">
    <property type="entry name" value="Phage_integrase"/>
    <property type="match status" value="1"/>
</dbReference>
<dbReference type="Gene3D" id="1.10.443.10">
    <property type="entry name" value="Intergrase catalytic core"/>
    <property type="match status" value="1"/>
</dbReference>
<dbReference type="RefSeq" id="WP_118970963.1">
    <property type="nucleotide sequence ID" value="NZ_QHCT01000016.1"/>
</dbReference>
<keyword evidence="4" id="KW-0233">DNA recombination</keyword>
<sequence length="290" mass="33802">MISDMYVYGYSKKTIKSYTECVSRLTEFFKQSPLTLKPIDIYNFFLHLRKQELSDSTVLVYYSALSLFYTLAKKKSTMKLIPTPKKKPKVATVLNKTEITNFLKHCTSIKEKTIFTLLYSSGIRIGELEQLKVSHIDFERKSIFIEEGKGSKQRYAILSDQAAYLLNQYIQSYHPTSYIFFSFTKGRNYRINIRWIQIKFKEISKIAGIIKKASVHCLRHSFATHLLEDGYSIFYIQKLLGHTALNSTLIYLHVNPKYLLQIPSPMEKIDSARMSIFETPSQYGFELRIP</sequence>
<dbReference type="InterPro" id="IPR013762">
    <property type="entry name" value="Integrase-like_cat_sf"/>
</dbReference>
<dbReference type="AlphaFoldDB" id="A0A396YRK0"/>
<proteinExistence type="inferred from homology"/>
<accession>A0A396YRK0</accession>
<dbReference type="GO" id="GO:0015074">
    <property type="term" value="P:DNA integration"/>
    <property type="evidence" value="ECO:0007669"/>
    <property type="project" value="UniProtKB-KW"/>
</dbReference>
<dbReference type="GO" id="GO:0006310">
    <property type="term" value="P:DNA recombination"/>
    <property type="evidence" value="ECO:0007669"/>
    <property type="project" value="UniProtKB-KW"/>
</dbReference>
<evidence type="ECO:0000256" key="2">
    <source>
        <dbReference type="ARBA" id="ARBA00022908"/>
    </source>
</evidence>
<evidence type="ECO:0000256" key="1">
    <source>
        <dbReference type="ARBA" id="ARBA00008857"/>
    </source>
</evidence>